<protein>
    <recommendedName>
        <fullName evidence="3">Lipoprotein</fullName>
    </recommendedName>
</protein>
<dbReference type="AlphaFoldDB" id="A0A1F6TEE4"/>
<reference evidence="1 2" key="1">
    <citation type="journal article" date="2016" name="Nat. Commun.">
        <title>Thousands of microbial genomes shed light on interconnected biogeochemical processes in an aquifer system.</title>
        <authorList>
            <person name="Anantharaman K."/>
            <person name="Brown C.T."/>
            <person name="Hug L.A."/>
            <person name="Sharon I."/>
            <person name="Castelle C.J."/>
            <person name="Probst A.J."/>
            <person name="Thomas B.C."/>
            <person name="Singh A."/>
            <person name="Wilkins M.J."/>
            <person name="Karaoz U."/>
            <person name="Brodie E.L."/>
            <person name="Williams K.H."/>
            <person name="Hubbard S.S."/>
            <person name="Banfield J.F."/>
        </authorList>
    </citation>
    <scope>NUCLEOTIDE SEQUENCE [LARGE SCALE GENOMIC DNA]</scope>
</reference>
<evidence type="ECO:0000313" key="2">
    <source>
        <dbReference type="Proteomes" id="UP000177925"/>
    </source>
</evidence>
<gene>
    <name evidence="1" type="ORF">A2150_05185</name>
</gene>
<comment type="caution">
    <text evidence="1">The sequence shown here is derived from an EMBL/GenBank/DDBJ whole genome shotgun (WGS) entry which is preliminary data.</text>
</comment>
<dbReference type="PROSITE" id="PS51257">
    <property type="entry name" value="PROKAR_LIPOPROTEIN"/>
    <property type="match status" value="1"/>
</dbReference>
<dbReference type="EMBL" id="MFSS01000054">
    <property type="protein sequence ID" value="OGI43484.1"/>
    <property type="molecule type" value="Genomic_DNA"/>
</dbReference>
<sequence length="204" mass="20727">MIKGSFGLMLLFGLAACGGGGDTGAGGGGGCGGGAGVAGIVLCADSVAPKYNGVLTPSVDIVQNLCTDGTPEPYFDHQATVTITATLATGATIPPVSPTVTITRYVIDYTANPGVVGPTIQSTGNLFDTITVAVGGSTSRDVQLMTTQQKERFLLDLAGAGAFDGIFRSYAVTYTFYGQDQFGNNLTARGFGQVVIGNYQNCAT</sequence>
<evidence type="ECO:0000313" key="1">
    <source>
        <dbReference type="EMBL" id="OGI43484.1"/>
    </source>
</evidence>
<dbReference type="Proteomes" id="UP000177925">
    <property type="component" value="Unassembled WGS sequence"/>
</dbReference>
<accession>A0A1F6TEE4</accession>
<dbReference type="STRING" id="1817758.A2150_05185"/>
<evidence type="ECO:0008006" key="3">
    <source>
        <dbReference type="Google" id="ProtNLM"/>
    </source>
</evidence>
<proteinExistence type="predicted"/>
<name>A0A1F6TEE4_9PROT</name>
<organism evidence="1 2">
    <name type="scientific">Candidatus Muproteobacteria bacterium RBG_16_64_11</name>
    <dbReference type="NCBI Taxonomy" id="1817758"/>
    <lineage>
        <taxon>Bacteria</taxon>
        <taxon>Pseudomonadati</taxon>
        <taxon>Pseudomonadota</taxon>
        <taxon>Candidatus Muproteobacteria</taxon>
    </lineage>
</organism>